<comment type="caution">
    <text evidence="12">The sequence shown here is derived from an EMBL/GenBank/DDBJ whole genome shotgun (WGS) entry which is preliminary data.</text>
</comment>
<evidence type="ECO:0000313" key="13">
    <source>
        <dbReference type="Proteomes" id="UP000552045"/>
    </source>
</evidence>
<evidence type="ECO:0000256" key="10">
    <source>
        <dbReference type="SAM" id="SignalP"/>
    </source>
</evidence>
<sequence length="576" mass="58167">MDTTKEAARMNRSRRAPQQEIVQHRRRLRPVLAALAAALVAVGAPAASAATTTAWATWTPLTGEAGSFTATMTLAGQPALTADITSDSRAGQVGVISGASTWLSEGTPIGEKYGSSRDQPYLNLRPRADSATSPSTTTYTFAAPTPSSGWAFALGDIDADSVRISGVSAAGDPLTADDLGFQGGFNYCAPGTAGKPSCTGDPDDVPMWDPASLTLMGNASASDTSGSAAWFEPAVPIVSLTFEFTQRSGFPVYQTWFASMARDITGTVRDVNTGVLDGVDVSLTDSNGTVIATTTTSGGGQYSFPGYFATDGYEVTATPPPGKTGVVTTGAADLRTQDAVVDLTVRDKASLFGTVTTAGDGTPGVAVTASGPDGVLTTTTDGDGNYAFPLIGDGTYEITITVPEGTVAVSPTTRTETVSGDDLSGVDFELARLGSVAGAVTDDAGAPIGGVTLTVDGPGGALSVITGVDGRYLIDELPPGDYVISVVAPDGTAVEGPSSRKVTITASGEAVIDQDFVLVADDVTAPPDDPDGPGKGGSGNDPLPTTGADSTPLLAGGVIALICGGALLLFARRRAV</sequence>
<dbReference type="GO" id="GO:0030246">
    <property type="term" value="F:carbohydrate binding"/>
    <property type="evidence" value="ECO:0007669"/>
    <property type="project" value="InterPro"/>
</dbReference>
<comment type="catalytic activity">
    <reaction evidence="1">
        <text>Endohydrolysis of (1-&gt;4)-alpha-D-glucosidic linkages in polysaccharides containing three or more (1-&gt;4)-alpha-linked D-glucose units.</text>
        <dbReference type="EC" id="3.2.1.1"/>
    </reaction>
</comment>
<dbReference type="Gene3D" id="2.60.40.1120">
    <property type="entry name" value="Carboxypeptidase-like, regulatory domain"/>
    <property type="match status" value="1"/>
</dbReference>
<keyword evidence="13" id="KW-1185">Reference proteome</keyword>
<keyword evidence="9" id="KW-0812">Transmembrane</keyword>
<evidence type="ECO:0000256" key="2">
    <source>
        <dbReference type="ARBA" id="ARBA00012595"/>
    </source>
</evidence>
<dbReference type="InterPro" id="IPR019931">
    <property type="entry name" value="LPXTG_anchor"/>
</dbReference>
<dbReference type="NCBIfam" id="TIGR01167">
    <property type="entry name" value="LPXTG_anchor"/>
    <property type="match status" value="1"/>
</dbReference>
<dbReference type="Pfam" id="PF13620">
    <property type="entry name" value="CarboxypepD_reg"/>
    <property type="match status" value="1"/>
</dbReference>
<keyword evidence="5 10" id="KW-0732">Signal</keyword>
<dbReference type="GO" id="GO:0004556">
    <property type="term" value="F:alpha-amylase activity"/>
    <property type="evidence" value="ECO:0007669"/>
    <property type="project" value="UniProtKB-EC"/>
</dbReference>
<evidence type="ECO:0000256" key="6">
    <source>
        <dbReference type="ARBA" id="ARBA00023088"/>
    </source>
</evidence>
<feature type="compositionally biased region" description="Polar residues" evidence="8">
    <location>
        <begin position="130"/>
        <end position="140"/>
    </location>
</feature>
<evidence type="ECO:0000256" key="9">
    <source>
        <dbReference type="SAM" id="Phobius"/>
    </source>
</evidence>
<keyword evidence="6" id="KW-0572">Peptidoglycan-anchor</keyword>
<feature type="domain" description="Gram-positive cocci surface proteins LPxTG" evidence="11">
    <location>
        <begin position="543"/>
        <end position="576"/>
    </location>
</feature>
<dbReference type="RefSeq" id="WP_246285975.1">
    <property type="nucleotide sequence ID" value="NZ_BAABLC010000001.1"/>
</dbReference>
<accession>A0A7Y9EU15</accession>
<dbReference type="InterPro" id="IPR013784">
    <property type="entry name" value="Carb-bd-like_fold"/>
</dbReference>
<evidence type="ECO:0000256" key="7">
    <source>
        <dbReference type="ARBA" id="ARBA00030238"/>
    </source>
</evidence>
<feature type="region of interest" description="Disordered" evidence="8">
    <location>
        <begin position="107"/>
        <end position="140"/>
    </location>
</feature>
<dbReference type="Gene3D" id="2.60.40.10">
    <property type="entry name" value="Immunoglobulins"/>
    <property type="match status" value="2"/>
</dbReference>
<feature type="transmembrane region" description="Helical" evidence="9">
    <location>
        <begin position="553"/>
        <end position="571"/>
    </location>
</feature>
<dbReference type="AlphaFoldDB" id="A0A7Y9EU15"/>
<evidence type="ECO:0000256" key="1">
    <source>
        <dbReference type="ARBA" id="ARBA00000548"/>
    </source>
</evidence>
<name>A0A7Y9EU15_9MICO</name>
<proteinExistence type="predicted"/>
<gene>
    <name evidence="12" type="ORF">BKA02_001009</name>
</gene>
<dbReference type="GO" id="GO:0005975">
    <property type="term" value="P:carbohydrate metabolic process"/>
    <property type="evidence" value="ECO:0007669"/>
    <property type="project" value="UniProtKB-ARBA"/>
</dbReference>
<keyword evidence="9" id="KW-1133">Transmembrane helix</keyword>
<dbReference type="EMBL" id="JACCBH010000001">
    <property type="protein sequence ID" value="NYD53954.1"/>
    <property type="molecule type" value="Genomic_DNA"/>
</dbReference>
<feature type="chain" id="PRO_5031553841" description="alpha-amylase" evidence="10">
    <location>
        <begin position="50"/>
        <end position="576"/>
    </location>
</feature>
<dbReference type="EC" id="3.2.1.1" evidence="2"/>
<reference evidence="12 13" key="1">
    <citation type="submission" date="2020-07" db="EMBL/GenBank/DDBJ databases">
        <title>Sequencing the genomes of 1000 actinobacteria strains.</title>
        <authorList>
            <person name="Klenk H.-P."/>
        </authorList>
    </citation>
    <scope>NUCLEOTIDE SEQUENCE [LARGE SCALE GENOMIC DNA]</scope>
    <source>
        <strain evidence="12 13">DSM 22185</strain>
    </source>
</reference>
<organism evidence="12 13">
    <name type="scientific">Microbacterium pseudoresistens</name>
    <dbReference type="NCBI Taxonomy" id="640634"/>
    <lineage>
        <taxon>Bacteria</taxon>
        <taxon>Bacillati</taxon>
        <taxon>Actinomycetota</taxon>
        <taxon>Actinomycetes</taxon>
        <taxon>Micrococcales</taxon>
        <taxon>Microbacteriaceae</taxon>
        <taxon>Microbacterium</taxon>
    </lineage>
</organism>
<dbReference type="SUPFAM" id="SSF49452">
    <property type="entry name" value="Starch-binding domain-like"/>
    <property type="match status" value="2"/>
</dbReference>
<evidence type="ECO:0000256" key="8">
    <source>
        <dbReference type="SAM" id="MobiDB-lite"/>
    </source>
</evidence>
<evidence type="ECO:0000256" key="5">
    <source>
        <dbReference type="ARBA" id="ARBA00022729"/>
    </source>
</evidence>
<evidence type="ECO:0000259" key="11">
    <source>
        <dbReference type="PROSITE" id="PS50847"/>
    </source>
</evidence>
<dbReference type="InterPro" id="IPR051417">
    <property type="entry name" value="SDr/BOS_complex"/>
</dbReference>
<keyword evidence="9" id="KW-0472">Membrane</keyword>
<protein>
    <recommendedName>
        <fullName evidence="2">alpha-amylase</fullName>
        <ecNumber evidence="2">3.2.1.1</ecNumber>
    </recommendedName>
    <alternativeName>
        <fullName evidence="7">1,4-alpha-D-glucan glucanohydrolase</fullName>
    </alternativeName>
</protein>
<dbReference type="SUPFAM" id="SSF49478">
    <property type="entry name" value="Cna protein B-type domain"/>
    <property type="match status" value="1"/>
</dbReference>
<evidence type="ECO:0000313" key="12">
    <source>
        <dbReference type="EMBL" id="NYD53954.1"/>
    </source>
</evidence>
<feature type="region of interest" description="Disordered" evidence="8">
    <location>
        <begin position="522"/>
        <end position="549"/>
    </location>
</feature>
<dbReference type="PROSITE" id="PS50847">
    <property type="entry name" value="GRAM_POS_ANCHORING"/>
    <property type="match status" value="1"/>
</dbReference>
<dbReference type="InterPro" id="IPR013783">
    <property type="entry name" value="Ig-like_fold"/>
</dbReference>
<evidence type="ECO:0000256" key="4">
    <source>
        <dbReference type="ARBA" id="ARBA00022525"/>
    </source>
</evidence>
<dbReference type="PANTHER" id="PTHR23303">
    <property type="entry name" value="CARBOXYPEPTIDASE REGULATORY REGION-CONTAINING"/>
    <property type="match status" value="1"/>
</dbReference>
<keyword evidence="3" id="KW-0134">Cell wall</keyword>
<keyword evidence="4" id="KW-0964">Secreted</keyword>
<evidence type="ECO:0000256" key="3">
    <source>
        <dbReference type="ARBA" id="ARBA00022512"/>
    </source>
</evidence>
<feature type="signal peptide" evidence="10">
    <location>
        <begin position="1"/>
        <end position="49"/>
    </location>
</feature>
<dbReference type="Proteomes" id="UP000552045">
    <property type="component" value="Unassembled WGS sequence"/>
</dbReference>